<protein>
    <submittedName>
        <fullName evidence="4 5">Bifunctional arginine demethylase and lysyl-hydroxylase JMJD6</fullName>
    </submittedName>
</protein>
<dbReference type="GeneID" id="108566690"/>
<dbReference type="InterPro" id="IPR050910">
    <property type="entry name" value="JMJD6_ArgDemeth/LysHydrox"/>
</dbReference>
<feature type="transmembrane region" description="Helical" evidence="1">
    <location>
        <begin position="45"/>
        <end position="63"/>
    </location>
</feature>
<evidence type="ECO:0000259" key="2">
    <source>
        <dbReference type="Pfam" id="PF13621"/>
    </source>
</evidence>
<dbReference type="Gene3D" id="2.60.120.650">
    <property type="entry name" value="Cupin"/>
    <property type="match status" value="1"/>
</dbReference>
<evidence type="ECO:0000313" key="6">
    <source>
        <dbReference type="RefSeq" id="XP_017782186.1"/>
    </source>
</evidence>
<evidence type="ECO:0000313" key="4">
    <source>
        <dbReference type="RefSeq" id="XP_017782184.1"/>
    </source>
</evidence>
<sequence>MQRAEKRFQAILRKSKLGEIPMAEISQLDISKLLCKRRKARMSSIKKIALVTFSLVLAVWVFGEKHSQCVLDMPIDASKAFREVVDCGICKNLGGVDKVMNISPSDFEERYVAKARPVVVLDGTRGWSAVDNFDFSFFKKLYSSYPKRKQECQFFPYKTEFESLREALNMSEDRSRLEPKTTPWYIGWSNCNDDAGKVLREYYDRPYFLPETSENMALSWIFMGGPGDGAHMHVDNVHYPSWQAQLRGRKKWRIAPPPECLYSCKEFQVVVNPGEIIVVDTNRWYHQTHILPGDISVTIGSEFD</sequence>
<keyword evidence="1" id="KW-0472">Membrane</keyword>
<dbReference type="RefSeq" id="XP_017782184.1">
    <property type="nucleotide sequence ID" value="XM_017926695.1"/>
</dbReference>
<dbReference type="Proteomes" id="UP000695000">
    <property type="component" value="Unplaced"/>
</dbReference>
<dbReference type="InterPro" id="IPR041667">
    <property type="entry name" value="Cupin_8"/>
</dbReference>
<keyword evidence="3" id="KW-1185">Reference proteome</keyword>
<dbReference type="SUPFAM" id="SSF51197">
    <property type="entry name" value="Clavaminate synthase-like"/>
    <property type="match status" value="1"/>
</dbReference>
<name>A0ABM1N5T6_NICVS</name>
<evidence type="ECO:0000256" key="1">
    <source>
        <dbReference type="SAM" id="Phobius"/>
    </source>
</evidence>
<proteinExistence type="predicted"/>
<dbReference type="RefSeq" id="XP_017782185.1">
    <property type="nucleotide sequence ID" value="XM_017926696.1"/>
</dbReference>
<dbReference type="RefSeq" id="XP_017782186.1">
    <property type="nucleotide sequence ID" value="XM_017926697.1"/>
</dbReference>
<dbReference type="PANTHER" id="PTHR12480:SF19">
    <property type="entry name" value="CUPIN-LIKE DOMAIN-CONTAINING PROTEIN"/>
    <property type="match status" value="1"/>
</dbReference>
<reference evidence="4 5" key="1">
    <citation type="submission" date="2025-05" db="UniProtKB">
        <authorList>
            <consortium name="RefSeq"/>
        </authorList>
    </citation>
    <scope>IDENTIFICATION</scope>
    <source>
        <tissue evidence="4 5">Whole Larva</tissue>
    </source>
</reference>
<feature type="domain" description="Cupin-like" evidence="2">
    <location>
        <begin position="104"/>
        <end position="259"/>
    </location>
</feature>
<dbReference type="Pfam" id="PF13621">
    <property type="entry name" value="Cupin_8"/>
    <property type="match status" value="1"/>
</dbReference>
<accession>A0ABM1N5T6</accession>
<gene>
    <name evidence="4 5 6" type="primary">LOC108566690</name>
</gene>
<organism evidence="3 6">
    <name type="scientific">Nicrophorus vespilloides</name>
    <name type="common">Boreal carrion beetle</name>
    <dbReference type="NCBI Taxonomy" id="110193"/>
    <lineage>
        <taxon>Eukaryota</taxon>
        <taxon>Metazoa</taxon>
        <taxon>Ecdysozoa</taxon>
        <taxon>Arthropoda</taxon>
        <taxon>Hexapoda</taxon>
        <taxon>Insecta</taxon>
        <taxon>Pterygota</taxon>
        <taxon>Neoptera</taxon>
        <taxon>Endopterygota</taxon>
        <taxon>Coleoptera</taxon>
        <taxon>Polyphaga</taxon>
        <taxon>Staphyliniformia</taxon>
        <taxon>Silphidae</taxon>
        <taxon>Nicrophorinae</taxon>
        <taxon>Nicrophorus</taxon>
    </lineage>
</organism>
<evidence type="ECO:0000313" key="5">
    <source>
        <dbReference type="RefSeq" id="XP_017782185.1"/>
    </source>
</evidence>
<evidence type="ECO:0000313" key="3">
    <source>
        <dbReference type="Proteomes" id="UP000695000"/>
    </source>
</evidence>
<dbReference type="PANTHER" id="PTHR12480">
    <property type="entry name" value="ARGININE DEMETHYLASE AND LYSYL-HYDROXYLASE JMJD"/>
    <property type="match status" value="1"/>
</dbReference>
<keyword evidence="1" id="KW-0812">Transmembrane</keyword>
<keyword evidence="1" id="KW-1133">Transmembrane helix</keyword>